<organism evidence="2 3">
    <name type="scientific">Acetobacterium bakii</name>
    <dbReference type="NCBI Taxonomy" id="52689"/>
    <lineage>
        <taxon>Bacteria</taxon>
        <taxon>Bacillati</taxon>
        <taxon>Bacillota</taxon>
        <taxon>Clostridia</taxon>
        <taxon>Eubacteriales</taxon>
        <taxon>Eubacteriaceae</taxon>
        <taxon>Acetobacterium</taxon>
    </lineage>
</organism>
<dbReference type="GO" id="GO:0009401">
    <property type="term" value="P:phosphoenolpyruvate-dependent sugar phosphotransferase system"/>
    <property type="evidence" value="ECO:0007669"/>
    <property type="project" value="InterPro"/>
</dbReference>
<dbReference type="InterPro" id="IPR004716">
    <property type="entry name" value="PTS_IIA_glucitol/sorbitol-sp"/>
</dbReference>
<evidence type="ECO:0000313" key="2">
    <source>
        <dbReference type="EMBL" id="KNZ41958.1"/>
    </source>
</evidence>
<feature type="modified residue" description="Phosphohistidine; by HPr" evidence="1">
    <location>
        <position position="40"/>
    </location>
</feature>
<dbReference type="InterPro" id="IPR036665">
    <property type="entry name" value="PTS_IIA_glucitol/sorbitol_sf"/>
</dbReference>
<dbReference type="STRING" id="52689.AKG39_10135"/>
<dbReference type="PATRIC" id="fig|52689.4.peg.1240"/>
<dbReference type="EMBL" id="LGYO01000022">
    <property type="protein sequence ID" value="KNZ41958.1"/>
    <property type="molecule type" value="Genomic_DNA"/>
</dbReference>
<dbReference type="Proteomes" id="UP000036873">
    <property type="component" value="Unassembled WGS sequence"/>
</dbReference>
<reference evidence="3" key="1">
    <citation type="submission" date="2015-07" db="EMBL/GenBank/DDBJ databases">
        <title>Draft genome sequence of Acetobacterium bakii DSM 8293, a potential psychrophilic chemical producer through syngas fermentation.</title>
        <authorList>
            <person name="Song Y."/>
            <person name="Hwang S."/>
            <person name="Cho B.-K."/>
        </authorList>
    </citation>
    <scope>NUCLEOTIDE SEQUENCE [LARGE SCALE GENOMIC DNA]</scope>
    <source>
        <strain evidence="3">DSM 8239</strain>
    </source>
</reference>
<dbReference type="AlphaFoldDB" id="A0A0L6U0D8"/>
<proteinExistence type="predicted"/>
<gene>
    <name evidence="2" type="ORF">AKG39_10135</name>
</gene>
<dbReference type="PANTHER" id="PTHR40398:SF1">
    <property type="entry name" value="PTS SYSTEM GLUCITOL_SORBITOL-SPECIFIC EIIA COMPONENT"/>
    <property type="match status" value="1"/>
</dbReference>
<accession>A0A0L6U0D8</accession>
<protein>
    <submittedName>
        <fullName evidence="2">PTS sorbitol transporter subunit IIA</fullName>
    </submittedName>
</protein>
<dbReference type="PANTHER" id="PTHR40398">
    <property type="entry name" value="PTS SYSTEM GLUCITOL/SORBITOL-SPECIFIC EIIA COMPONENT"/>
    <property type="match status" value="1"/>
</dbReference>
<name>A0A0L6U0D8_9FIRM</name>
<dbReference type="GO" id="GO:0008982">
    <property type="term" value="F:protein-N(PI)-phosphohistidine-sugar phosphotransferase activity"/>
    <property type="evidence" value="ECO:0007669"/>
    <property type="project" value="InterPro"/>
</dbReference>
<dbReference type="RefSeq" id="WP_242852590.1">
    <property type="nucleotide sequence ID" value="NZ_LGYO01000022.1"/>
</dbReference>
<dbReference type="GO" id="GO:0005737">
    <property type="term" value="C:cytoplasm"/>
    <property type="evidence" value="ECO:0007669"/>
    <property type="project" value="InterPro"/>
</dbReference>
<comment type="caution">
    <text evidence="2">The sequence shown here is derived from an EMBL/GenBank/DDBJ whole genome shotgun (WGS) entry which is preliminary data.</text>
</comment>
<evidence type="ECO:0000313" key="3">
    <source>
        <dbReference type="Proteomes" id="UP000036873"/>
    </source>
</evidence>
<dbReference type="GO" id="GO:0016301">
    <property type="term" value="F:kinase activity"/>
    <property type="evidence" value="ECO:0007669"/>
    <property type="project" value="TreeGrafter"/>
</dbReference>
<evidence type="ECO:0000256" key="1">
    <source>
        <dbReference type="PROSITE-ProRule" id="PRU00420"/>
    </source>
</evidence>
<dbReference type="Gene3D" id="2.40.33.40">
    <property type="entry name" value="Phosphotransferase system, glucitol/sorbitol-specific IIA component"/>
    <property type="match status" value="1"/>
</dbReference>
<dbReference type="PROSITE" id="PS51097">
    <property type="entry name" value="PTS_EIIA_TYPE_5"/>
    <property type="match status" value="1"/>
</dbReference>
<dbReference type="Pfam" id="PF03829">
    <property type="entry name" value="PTSIIA_gutA"/>
    <property type="match status" value="1"/>
</dbReference>
<keyword evidence="3" id="KW-1185">Reference proteome</keyword>
<dbReference type="SUPFAM" id="SSF141530">
    <property type="entry name" value="PTSIIA/GutA-like"/>
    <property type="match status" value="1"/>
</dbReference>
<sequence length="118" mass="13163">MYKTKITEVGSMVNEFIQEKMLIVFNDNAPEALREMSVLHSIEVLSHAVKVDDIVVFGDQEYLVTAVGHEANNTLETMGHCTFCFNGAESVQIPGQIELLGEKIPVVEIGFDFHIYST</sequence>